<dbReference type="InterPro" id="IPR009075">
    <property type="entry name" value="AcylCo_DH/oxidase_C"/>
</dbReference>
<protein>
    <recommendedName>
        <fullName evidence="5">Acyl-CoA dehydrogenase/oxidase C-terminal domain-containing protein</fullName>
    </recommendedName>
</protein>
<dbReference type="Gene3D" id="1.20.140.10">
    <property type="entry name" value="Butyryl-CoA Dehydrogenase, subunit A, domain 3"/>
    <property type="match status" value="1"/>
</dbReference>
<dbReference type="PANTHER" id="PTHR43884:SF20">
    <property type="entry name" value="ACYL-COA DEHYDROGENASE FADE28"/>
    <property type="match status" value="1"/>
</dbReference>
<name>A0A974P4R4_9CAUL</name>
<dbReference type="AlphaFoldDB" id="A0A974P4R4"/>
<evidence type="ECO:0000256" key="1">
    <source>
        <dbReference type="ARBA" id="ARBA00022630"/>
    </source>
</evidence>
<proteinExistence type="predicted"/>
<accession>A0A974P4R4</accession>
<dbReference type="Pfam" id="PF00441">
    <property type="entry name" value="Acyl-CoA_dh_1"/>
    <property type="match status" value="1"/>
</dbReference>
<gene>
    <name evidence="6" type="ORF">JKL49_06905</name>
</gene>
<evidence type="ECO:0000256" key="2">
    <source>
        <dbReference type="ARBA" id="ARBA00022827"/>
    </source>
</evidence>
<dbReference type="InterPro" id="IPR036250">
    <property type="entry name" value="AcylCo_DH-like_C"/>
</dbReference>
<organism evidence="6">
    <name type="scientific">Phenylobacterium glaciei</name>
    <dbReference type="NCBI Taxonomy" id="2803784"/>
    <lineage>
        <taxon>Bacteria</taxon>
        <taxon>Pseudomonadati</taxon>
        <taxon>Pseudomonadota</taxon>
        <taxon>Alphaproteobacteria</taxon>
        <taxon>Caulobacterales</taxon>
        <taxon>Caulobacteraceae</taxon>
        <taxon>Phenylobacterium</taxon>
    </lineage>
</organism>
<dbReference type="GO" id="GO:0003995">
    <property type="term" value="F:acyl-CoA dehydrogenase activity"/>
    <property type="evidence" value="ECO:0007669"/>
    <property type="project" value="TreeGrafter"/>
</dbReference>
<feature type="domain" description="Acyl-CoA dehydrogenase/oxidase C-terminal" evidence="5">
    <location>
        <begin position="39"/>
        <end position="105"/>
    </location>
</feature>
<keyword evidence="3" id="KW-0560">Oxidoreductase</keyword>
<evidence type="ECO:0000256" key="4">
    <source>
        <dbReference type="SAM" id="MobiDB-lite"/>
    </source>
</evidence>
<dbReference type="PANTHER" id="PTHR43884">
    <property type="entry name" value="ACYL-COA DEHYDROGENASE"/>
    <property type="match status" value="1"/>
</dbReference>
<keyword evidence="2" id="KW-0274">FAD</keyword>
<feature type="region of interest" description="Disordered" evidence="4">
    <location>
        <begin position="113"/>
        <end position="132"/>
    </location>
</feature>
<evidence type="ECO:0000313" key="6">
    <source>
        <dbReference type="EMBL" id="QQZ50952.1"/>
    </source>
</evidence>
<evidence type="ECO:0000256" key="3">
    <source>
        <dbReference type="ARBA" id="ARBA00023002"/>
    </source>
</evidence>
<reference evidence="6" key="1">
    <citation type="submission" date="2021-01" db="EMBL/GenBank/DDBJ databases">
        <title>Genome sequence of Phenylobacterium sp. 20VBR1 isolated from a valley glaceir, Ny-Alesund, Svalbard.</title>
        <authorList>
            <person name="Thomas F.A."/>
            <person name="Krishnan K.P."/>
            <person name="Sinha R.K."/>
        </authorList>
    </citation>
    <scope>NUCLEOTIDE SEQUENCE</scope>
    <source>
        <strain evidence="6">20VBR1</strain>
    </source>
</reference>
<dbReference type="EMBL" id="CP068570">
    <property type="protein sequence ID" value="QQZ50952.1"/>
    <property type="molecule type" value="Genomic_DNA"/>
</dbReference>
<dbReference type="SUPFAM" id="SSF47203">
    <property type="entry name" value="Acyl-CoA dehydrogenase C-terminal domain-like"/>
    <property type="match status" value="1"/>
</dbReference>
<sequence length="174" mass="18780">MTGIDLTRRMAELTFDKVAAEPLTGGKDVLARLRDAGWVLLAADTLGACDVMIEKAVAYAKERKQFGRVIGSFQAVKHLCAEMAAELEPCRSLVWYAGYAFDAAPDESSWWPPTPRRTCRRSPASSPGPPPRCTAAWASPTCWACTSGSSGWASTASCWAVPSGSEPWPPRCRA</sequence>
<keyword evidence="1" id="KW-0285">Flavoprotein</keyword>
<evidence type="ECO:0000259" key="5">
    <source>
        <dbReference type="Pfam" id="PF00441"/>
    </source>
</evidence>